<accession>A0A6J5LQN3</accession>
<proteinExistence type="predicted"/>
<protein>
    <submittedName>
        <fullName evidence="3">Uncharacterized protein</fullName>
    </submittedName>
</protein>
<dbReference type="EMBL" id="LR796278">
    <property type="protein sequence ID" value="CAB4133969.1"/>
    <property type="molecule type" value="Genomic_DNA"/>
</dbReference>
<reference evidence="3" key="1">
    <citation type="submission" date="2020-04" db="EMBL/GenBank/DDBJ databases">
        <authorList>
            <person name="Chiriac C."/>
            <person name="Salcher M."/>
            <person name="Ghai R."/>
            <person name="Kavagutti S V."/>
        </authorList>
    </citation>
    <scope>NUCLEOTIDE SEQUENCE</scope>
</reference>
<name>A0A6J5LQN3_9CAUD</name>
<sequence length="103" mass="12295">MSVSHKSKEHSFNIDHESRITRLEVINENICQTLIRLEIKMDENLKNINHKFENLEKKMDEGFKEVDKKIDKINNRLWFNFYWMIGGFAGILGLIAHALHWIK</sequence>
<keyword evidence="2" id="KW-0812">Transmembrane</keyword>
<evidence type="ECO:0000256" key="2">
    <source>
        <dbReference type="SAM" id="Phobius"/>
    </source>
</evidence>
<organism evidence="3">
    <name type="scientific">uncultured Caudovirales phage</name>
    <dbReference type="NCBI Taxonomy" id="2100421"/>
    <lineage>
        <taxon>Viruses</taxon>
        <taxon>Duplodnaviria</taxon>
        <taxon>Heunggongvirae</taxon>
        <taxon>Uroviricota</taxon>
        <taxon>Caudoviricetes</taxon>
        <taxon>Peduoviridae</taxon>
        <taxon>Maltschvirus</taxon>
        <taxon>Maltschvirus maltsch</taxon>
    </lineage>
</organism>
<gene>
    <name evidence="3" type="ORF">UFOVP265_56</name>
</gene>
<feature type="transmembrane region" description="Helical" evidence="2">
    <location>
        <begin position="77"/>
        <end position="102"/>
    </location>
</feature>
<feature type="coiled-coil region" evidence="1">
    <location>
        <begin position="38"/>
        <end position="65"/>
    </location>
</feature>
<keyword evidence="2" id="KW-0472">Membrane</keyword>
<keyword evidence="2" id="KW-1133">Transmembrane helix</keyword>
<keyword evidence="1" id="KW-0175">Coiled coil</keyword>
<evidence type="ECO:0000256" key="1">
    <source>
        <dbReference type="SAM" id="Coils"/>
    </source>
</evidence>
<evidence type="ECO:0000313" key="3">
    <source>
        <dbReference type="EMBL" id="CAB4133969.1"/>
    </source>
</evidence>